<accession>A0A9D1EWN8</accession>
<proteinExistence type="predicted"/>
<name>A0A9D1EWN8_9FIRM</name>
<dbReference type="EMBL" id="DVIQ01000116">
    <property type="protein sequence ID" value="HIS33283.1"/>
    <property type="molecule type" value="Genomic_DNA"/>
</dbReference>
<comment type="caution">
    <text evidence="1">The sequence shown here is derived from an EMBL/GenBank/DDBJ whole genome shotgun (WGS) entry which is preliminary data.</text>
</comment>
<organism evidence="1 2">
    <name type="scientific">Candidatus Limivivens intestinipullorum</name>
    <dbReference type="NCBI Taxonomy" id="2840858"/>
    <lineage>
        <taxon>Bacteria</taxon>
        <taxon>Bacillati</taxon>
        <taxon>Bacillota</taxon>
        <taxon>Clostridia</taxon>
        <taxon>Lachnospirales</taxon>
        <taxon>Lachnospiraceae</taxon>
        <taxon>Lachnospiraceae incertae sedis</taxon>
        <taxon>Candidatus Limivivens</taxon>
    </lineage>
</organism>
<dbReference type="AlphaFoldDB" id="A0A9D1EWN8"/>
<reference evidence="1" key="1">
    <citation type="submission" date="2020-10" db="EMBL/GenBank/DDBJ databases">
        <authorList>
            <person name="Gilroy R."/>
        </authorList>
    </citation>
    <scope>NUCLEOTIDE SEQUENCE</scope>
    <source>
        <strain evidence="1">CHK190-19873</strain>
    </source>
</reference>
<evidence type="ECO:0000313" key="1">
    <source>
        <dbReference type="EMBL" id="HIS33283.1"/>
    </source>
</evidence>
<protein>
    <submittedName>
        <fullName evidence="1">Uncharacterized protein</fullName>
    </submittedName>
</protein>
<dbReference type="Proteomes" id="UP000823935">
    <property type="component" value="Unassembled WGS sequence"/>
</dbReference>
<reference evidence="1" key="2">
    <citation type="journal article" date="2021" name="PeerJ">
        <title>Extensive microbial diversity within the chicken gut microbiome revealed by metagenomics and culture.</title>
        <authorList>
            <person name="Gilroy R."/>
            <person name="Ravi A."/>
            <person name="Getino M."/>
            <person name="Pursley I."/>
            <person name="Horton D.L."/>
            <person name="Alikhan N.F."/>
            <person name="Baker D."/>
            <person name="Gharbi K."/>
            <person name="Hall N."/>
            <person name="Watson M."/>
            <person name="Adriaenssens E.M."/>
            <person name="Foster-Nyarko E."/>
            <person name="Jarju S."/>
            <person name="Secka A."/>
            <person name="Antonio M."/>
            <person name="Oren A."/>
            <person name="Chaudhuri R.R."/>
            <person name="La Ragione R."/>
            <person name="Hildebrand F."/>
            <person name="Pallen M.J."/>
        </authorList>
    </citation>
    <scope>NUCLEOTIDE SEQUENCE</scope>
    <source>
        <strain evidence="1">CHK190-19873</strain>
    </source>
</reference>
<evidence type="ECO:0000313" key="2">
    <source>
        <dbReference type="Proteomes" id="UP000823935"/>
    </source>
</evidence>
<sequence length="87" mass="10066">MEKETVWSAIEAHQGETFYTKKGLPFVYTIRGGEMFTERRERSITRSTFEIALERIRREPERIKGPKALNMYGAPYVWAVLKGIGAI</sequence>
<gene>
    <name evidence="1" type="ORF">IAB44_17330</name>
</gene>